<feature type="region of interest" description="Disordered" evidence="1">
    <location>
        <begin position="118"/>
        <end position="146"/>
    </location>
</feature>
<feature type="region of interest" description="Disordered" evidence="1">
    <location>
        <begin position="202"/>
        <end position="221"/>
    </location>
</feature>
<feature type="compositionally biased region" description="Basic and acidic residues" evidence="1">
    <location>
        <begin position="134"/>
        <end position="146"/>
    </location>
</feature>
<evidence type="ECO:0000256" key="1">
    <source>
        <dbReference type="SAM" id="MobiDB-lite"/>
    </source>
</evidence>
<proteinExistence type="predicted"/>
<gene>
    <name evidence="2" type="ORF">H0H81_001888</name>
</gene>
<dbReference type="EMBL" id="JABCKI010006403">
    <property type="protein sequence ID" value="KAG5634455.1"/>
    <property type="molecule type" value="Genomic_DNA"/>
</dbReference>
<protein>
    <submittedName>
        <fullName evidence="2">Uncharacterized protein</fullName>
    </submittedName>
</protein>
<dbReference type="AlphaFoldDB" id="A0A9P7K314"/>
<dbReference type="OrthoDB" id="2975017at2759"/>
<dbReference type="GO" id="GO:0070150">
    <property type="term" value="P:mitochondrial glycyl-tRNA aminoacylation"/>
    <property type="evidence" value="ECO:0007669"/>
    <property type="project" value="TreeGrafter"/>
</dbReference>
<feature type="compositionally biased region" description="Low complexity" evidence="1">
    <location>
        <begin position="45"/>
        <end position="58"/>
    </location>
</feature>
<reference evidence="2" key="1">
    <citation type="submission" date="2021-02" db="EMBL/GenBank/DDBJ databases">
        <authorList>
            <person name="Nieuwenhuis M."/>
            <person name="Van De Peppel L.J.J."/>
        </authorList>
    </citation>
    <scope>NUCLEOTIDE SEQUENCE</scope>
    <source>
        <strain evidence="2">D49</strain>
    </source>
</reference>
<dbReference type="GO" id="GO:0004820">
    <property type="term" value="F:glycine-tRNA ligase activity"/>
    <property type="evidence" value="ECO:0007669"/>
    <property type="project" value="TreeGrafter"/>
</dbReference>
<evidence type="ECO:0000313" key="2">
    <source>
        <dbReference type="EMBL" id="KAG5634455.1"/>
    </source>
</evidence>
<organism evidence="2 3">
    <name type="scientific">Sphagnurus paluster</name>
    <dbReference type="NCBI Taxonomy" id="117069"/>
    <lineage>
        <taxon>Eukaryota</taxon>
        <taxon>Fungi</taxon>
        <taxon>Dikarya</taxon>
        <taxon>Basidiomycota</taxon>
        <taxon>Agaricomycotina</taxon>
        <taxon>Agaricomycetes</taxon>
        <taxon>Agaricomycetidae</taxon>
        <taxon>Agaricales</taxon>
        <taxon>Tricholomatineae</taxon>
        <taxon>Lyophyllaceae</taxon>
        <taxon>Sphagnurus</taxon>
    </lineage>
</organism>
<dbReference type="SUPFAM" id="SSF52954">
    <property type="entry name" value="Class II aaRS ABD-related"/>
    <property type="match status" value="1"/>
</dbReference>
<feature type="region of interest" description="Disordered" evidence="1">
    <location>
        <begin position="1"/>
        <end position="66"/>
    </location>
</feature>
<name>A0A9P7K314_9AGAR</name>
<dbReference type="Proteomes" id="UP000717328">
    <property type="component" value="Unassembled WGS sequence"/>
</dbReference>
<accession>A0A9P7K314</accession>
<dbReference type="InterPro" id="IPR027031">
    <property type="entry name" value="Gly-tRNA_synthase/POLG2"/>
</dbReference>
<comment type="caution">
    <text evidence="2">The sequence shown here is derived from an EMBL/GenBank/DDBJ whole genome shotgun (WGS) entry which is preliminary data.</text>
</comment>
<dbReference type="PANTHER" id="PTHR10745:SF0">
    <property type="entry name" value="GLYCINE--TRNA LIGASE"/>
    <property type="match status" value="1"/>
</dbReference>
<keyword evidence="3" id="KW-1185">Reference proteome</keyword>
<feature type="compositionally biased region" description="Low complexity" evidence="1">
    <location>
        <begin position="1"/>
        <end position="20"/>
    </location>
</feature>
<dbReference type="InterPro" id="IPR036621">
    <property type="entry name" value="Anticodon-bd_dom_sf"/>
</dbReference>
<dbReference type="PANTHER" id="PTHR10745">
    <property type="entry name" value="GLYCYL-TRNA SYNTHETASE/DNA POLYMERASE SUBUNIT GAMMA-2"/>
    <property type="match status" value="1"/>
</dbReference>
<sequence length="377" mass="41545">MAATASARPSRTPTTSRSSPPTSPQNDDLAVGAVRLSCTRRRRPSTAAARASEPRTTSMTAEIEGRIAVVARADATRAEEPTDSEKEKDHDKYCHHFHQYRHCAGAATKRRRHVTELTLGVLSRSRSRSADSPGGKDNDNEGKSSAEHVAEWMIKDVRRTSWTTIWVLSSASKRDIPNPDTDNAVGELQQLNLIHMFDSSIGSTGQDPRYTPRPGTHWSRGSKTTTRIIVGELVDKGVIANDTLGLIVVAHSVLSPSLVAPTKVLVVPPSAREEFVPIVQERRNCGAGVFSRVDNSNTSIRKRYWPQRQVGHAVWDYVGFRVGAESHYYDFVRDTMDQRIGQIDEVIAAVTDLVLGNIDWAQASERLPAYDGVQAVE</sequence>
<dbReference type="GO" id="GO:0005739">
    <property type="term" value="C:mitochondrion"/>
    <property type="evidence" value="ECO:0007669"/>
    <property type="project" value="TreeGrafter"/>
</dbReference>
<reference evidence="2" key="2">
    <citation type="submission" date="2021-10" db="EMBL/GenBank/DDBJ databases">
        <title>Phylogenomics reveals ancestral predisposition of the termite-cultivated fungus Termitomyces towards a domesticated lifestyle.</title>
        <authorList>
            <person name="Auxier B."/>
            <person name="Grum-Grzhimaylo A."/>
            <person name="Cardenas M.E."/>
            <person name="Lodge J.D."/>
            <person name="Laessoe T."/>
            <person name="Pedersen O."/>
            <person name="Smith M.E."/>
            <person name="Kuyper T.W."/>
            <person name="Franco-Molano E.A."/>
            <person name="Baroni T.J."/>
            <person name="Aanen D.K."/>
        </authorList>
    </citation>
    <scope>NUCLEOTIDE SEQUENCE</scope>
    <source>
        <strain evidence="2">D49</strain>
    </source>
</reference>
<evidence type="ECO:0000313" key="3">
    <source>
        <dbReference type="Proteomes" id="UP000717328"/>
    </source>
</evidence>
<dbReference type="Gene3D" id="3.40.50.800">
    <property type="entry name" value="Anticodon-binding domain"/>
    <property type="match status" value="1"/>
</dbReference>